<comment type="caution">
    <text evidence="1">The sequence shown here is derived from an EMBL/GenBank/DDBJ whole genome shotgun (WGS) entry which is preliminary data.</text>
</comment>
<dbReference type="InterPro" id="IPR043136">
    <property type="entry name" value="B30.2/SPRY_sf"/>
</dbReference>
<evidence type="ECO:0000313" key="2">
    <source>
        <dbReference type="Proteomes" id="UP000605970"/>
    </source>
</evidence>
<protein>
    <recommendedName>
        <fullName evidence="3">SPRY domain-containing protein</fullName>
    </recommendedName>
</protein>
<dbReference type="Proteomes" id="UP000605970">
    <property type="component" value="Unassembled WGS sequence"/>
</dbReference>
<dbReference type="EMBL" id="JABEBT010000122">
    <property type="protein sequence ID" value="KAF7630988.1"/>
    <property type="molecule type" value="Genomic_DNA"/>
</dbReference>
<evidence type="ECO:0000313" key="1">
    <source>
        <dbReference type="EMBL" id="KAF7630988.1"/>
    </source>
</evidence>
<name>A0A8S9ZEW0_9BILA</name>
<reference evidence="1" key="1">
    <citation type="journal article" date="2020" name="Ecol. Evol.">
        <title>Genome structure and content of the rice root-knot nematode (Meloidogyne graminicola).</title>
        <authorList>
            <person name="Phan N.T."/>
            <person name="Danchin E.G.J."/>
            <person name="Klopp C."/>
            <person name="Perfus-Barbeoch L."/>
            <person name="Kozlowski D.K."/>
            <person name="Koutsovoulos G.D."/>
            <person name="Lopez-Roques C."/>
            <person name="Bouchez O."/>
            <person name="Zahm M."/>
            <person name="Besnard G."/>
            <person name="Bellafiore S."/>
        </authorList>
    </citation>
    <scope>NUCLEOTIDE SEQUENCE</scope>
    <source>
        <strain evidence="1">VN-18</strain>
    </source>
</reference>
<proteinExistence type="predicted"/>
<organism evidence="1 2">
    <name type="scientific">Meloidogyne graminicola</name>
    <dbReference type="NCBI Taxonomy" id="189291"/>
    <lineage>
        <taxon>Eukaryota</taxon>
        <taxon>Metazoa</taxon>
        <taxon>Ecdysozoa</taxon>
        <taxon>Nematoda</taxon>
        <taxon>Chromadorea</taxon>
        <taxon>Rhabditida</taxon>
        <taxon>Tylenchina</taxon>
        <taxon>Tylenchomorpha</taxon>
        <taxon>Tylenchoidea</taxon>
        <taxon>Meloidogynidae</taxon>
        <taxon>Meloidogyninae</taxon>
        <taxon>Meloidogyne</taxon>
    </lineage>
</organism>
<gene>
    <name evidence="1" type="ORF">Mgra_00008763</name>
</gene>
<dbReference type="Gene3D" id="2.60.120.920">
    <property type="match status" value="1"/>
</dbReference>
<keyword evidence="2" id="KW-1185">Reference proteome</keyword>
<accession>A0A8S9ZEW0</accession>
<evidence type="ECO:0008006" key="3">
    <source>
        <dbReference type="Google" id="ProtNLM"/>
    </source>
</evidence>
<sequence length="394" mass="45086">MANIYSINSNKSSSSSSNSSLSIFSINDDEFEQLSTKSVSSENNCSIKEEMKNKLDQHNILLNQINIKMDKILNSQLFSDENKNLNILPNSVNSPQICTQQQLQLTLNNQNYLSPAPQLCDYNKMVIQQQTKINSELFNNFENKLNISSQQISECIKLNDENFLSPARQIDDLKINLPISAKHLSENLILNSVPNKWSKIIADWCCCKNNCQNLCLRGFCQKGNGIVRLQDNFAKYYLSTVKNGFNRSIKIITEKGFTPINNICCLYYFEVKNLAEVGLYLNNSKQYRLCTNGIYCSKTSLNSPYKQYLMFNHSIMPNDIIGCGIYFSNNKTILPKLFFTLNGKKLVRIIVLENSENISEYFPCVSLFCCSIEANFGANKFLYNIEEFKSKEFN</sequence>
<dbReference type="AlphaFoldDB" id="A0A8S9ZEW0"/>
<dbReference type="OrthoDB" id="5898634at2759"/>